<dbReference type="InterPro" id="IPR013497">
    <property type="entry name" value="Topo_IA_cen"/>
</dbReference>
<evidence type="ECO:0000256" key="10">
    <source>
        <dbReference type="ARBA" id="ARBA00023235"/>
    </source>
</evidence>
<keyword evidence="7" id="KW-0862">Zinc</keyword>
<dbReference type="InterPro" id="IPR013825">
    <property type="entry name" value="Topo_IA_cen_sub2"/>
</dbReference>
<dbReference type="InterPro" id="IPR013498">
    <property type="entry name" value="Topo_IA_Znf"/>
</dbReference>
<reference evidence="17 18" key="1">
    <citation type="journal article" date="2017" name="Nat. Microbiol.">
        <title>Natural product diversity associated with the nematode symbionts Photorhabdus and Xenorhabdus.</title>
        <authorList>
            <person name="Tobias N.J."/>
            <person name="Wolff H."/>
            <person name="Djahanschiri B."/>
            <person name="Grundmann F."/>
            <person name="Kronenwerth M."/>
            <person name="Shi Y.M."/>
            <person name="Simonyi S."/>
            <person name="Grun P."/>
            <person name="Shapiro-Ilan D."/>
            <person name="Pidot S.J."/>
            <person name="Stinear T.P."/>
            <person name="Ebersberger I."/>
            <person name="Bode H.B."/>
        </authorList>
    </citation>
    <scope>NUCLEOTIDE SEQUENCE [LARGE SCALE GENOMIC DNA]</scope>
    <source>
        <strain evidence="17 18">DSM 16342</strain>
    </source>
</reference>
<dbReference type="InterPro" id="IPR034144">
    <property type="entry name" value="TOPRIM_TopoIII"/>
</dbReference>
<evidence type="ECO:0000256" key="7">
    <source>
        <dbReference type="ARBA" id="ARBA00022833"/>
    </source>
</evidence>
<dbReference type="GO" id="GO:0008270">
    <property type="term" value="F:zinc ion binding"/>
    <property type="evidence" value="ECO:0007669"/>
    <property type="project" value="UniProtKB-KW"/>
</dbReference>
<dbReference type="InterPro" id="IPR003601">
    <property type="entry name" value="Topo_IA_2"/>
</dbReference>
<gene>
    <name evidence="17" type="ORF">Xbud_03161</name>
</gene>
<dbReference type="GO" id="GO:0043597">
    <property type="term" value="C:cytoplasmic replication fork"/>
    <property type="evidence" value="ECO:0007669"/>
    <property type="project" value="TreeGrafter"/>
</dbReference>
<dbReference type="EC" id="5.6.2.1" evidence="3"/>
<keyword evidence="8" id="KW-0799">Topoisomerase</keyword>
<dbReference type="InterPro" id="IPR003602">
    <property type="entry name" value="Topo_IA_DNA-bd_dom"/>
</dbReference>
<dbReference type="SMART" id="SM00493">
    <property type="entry name" value="TOPRIM"/>
    <property type="match status" value="1"/>
</dbReference>
<proteinExistence type="inferred from homology"/>
<dbReference type="EMBL" id="NIBS01000021">
    <property type="protein sequence ID" value="PHM25085.1"/>
    <property type="molecule type" value="Genomic_DNA"/>
</dbReference>
<feature type="domain" description="Topo IA-type catalytic" evidence="16">
    <location>
        <begin position="149"/>
        <end position="604"/>
    </location>
</feature>
<evidence type="ECO:0000256" key="8">
    <source>
        <dbReference type="ARBA" id="ARBA00023029"/>
    </source>
</evidence>
<evidence type="ECO:0000313" key="17">
    <source>
        <dbReference type="EMBL" id="PHM25085.1"/>
    </source>
</evidence>
<evidence type="ECO:0000313" key="18">
    <source>
        <dbReference type="Proteomes" id="UP000225833"/>
    </source>
</evidence>
<dbReference type="Gene3D" id="3.30.65.10">
    <property type="entry name" value="Bacterial Topoisomerase I, domain 1"/>
    <property type="match status" value="1"/>
</dbReference>
<dbReference type="SMART" id="SM00436">
    <property type="entry name" value="TOP1Bc"/>
    <property type="match status" value="1"/>
</dbReference>
<evidence type="ECO:0000256" key="12">
    <source>
        <dbReference type="ARBA" id="ARBA00031985"/>
    </source>
</evidence>
<keyword evidence="9" id="KW-0238">DNA-binding</keyword>
<dbReference type="InterPro" id="IPR000380">
    <property type="entry name" value="Topo_IA"/>
</dbReference>
<dbReference type="PANTHER" id="PTHR11390:SF21">
    <property type="entry name" value="DNA TOPOISOMERASE 3-ALPHA"/>
    <property type="match status" value="1"/>
</dbReference>
<keyword evidence="10 17" id="KW-0413">Isomerase</keyword>
<evidence type="ECO:0000259" key="16">
    <source>
        <dbReference type="PROSITE" id="PS52039"/>
    </source>
</evidence>
<evidence type="ECO:0000256" key="4">
    <source>
        <dbReference type="ARBA" id="ARBA00022723"/>
    </source>
</evidence>
<dbReference type="GO" id="GO:0006310">
    <property type="term" value="P:DNA recombination"/>
    <property type="evidence" value="ECO:0007669"/>
    <property type="project" value="TreeGrafter"/>
</dbReference>
<dbReference type="Proteomes" id="UP000225833">
    <property type="component" value="Unassembled WGS sequence"/>
</dbReference>
<dbReference type="SUPFAM" id="SSF57783">
    <property type="entry name" value="Zinc beta-ribbon"/>
    <property type="match status" value="1"/>
</dbReference>
<dbReference type="Pfam" id="PF13342">
    <property type="entry name" value="Toprim_Crpt"/>
    <property type="match status" value="1"/>
</dbReference>
<dbReference type="SUPFAM" id="SSF56712">
    <property type="entry name" value="Prokaryotic type I DNA topoisomerase"/>
    <property type="match status" value="1"/>
</dbReference>
<dbReference type="Gene3D" id="1.10.290.10">
    <property type="entry name" value="Topoisomerase I, domain 4"/>
    <property type="match status" value="1"/>
</dbReference>
<dbReference type="PANTHER" id="PTHR11390">
    <property type="entry name" value="PROKARYOTIC DNA TOPOISOMERASE"/>
    <property type="match status" value="1"/>
</dbReference>
<dbReference type="InterPro" id="IPR013824">
    <property type="entry name" value="Topo_IA_cen_sub1"/>
</dbReference>
<dbReference type="GO" id="GO:0006281">
    <property type="term" value="P:DNA repair"/>
    <property type="evidence" value="ECO:0007669"/>
    <property type="project" value="TreeGrafter"/>
</dbReference>
<dbReference type="InterPro" id="IPR006171">
    <property type="entry name" value="TOPRIM_dom"/>
</dbReference>
<dbReference type="InterPro" id="IPR023405">
    <property type="entry name" value="Topo_IA_core_domain"/>
</dbReference>
<evidence type="ECO:0000256" key="6">
    <source>
        <dbReference type="ARBA" id="ARBA00022771"/>
    </source>
</evidence>
<comment type="caution">
    <text evidence="17">The sequence shown here is derived from an EMBL/GenBank/DDBJ whole genome shotgun (WGS) entry which is preliminary data.</text>
</comment>
<dbReference type="SMART" id="SM00437">
    <property type="entry name" value="TOP1Ac"/>
    <property type="match status" value="1"/>
</dbReference>
<dbReference type="GO" id="GO:0003677">
    <property type="term" value="F:DNA binding"/>
    <property type="evidence" value="ECO:0007669"/>
    <property type="project" value="UniProtKB-KW"/>
</dbReference>
<evidence type="ECO:0000256" key="14">
    <source>
        <dbReference type="ARBA" id="ARBA00032877"/>
    </source>
</evidence>
<comment type="similarity">
    <text evidence="2">Belongs to the type IA topoisomerase family.</text>
</comment>
<dbReference type="Pfam" id="PF01396">
    <property type="entry name" value="Zn_ribbon_Top1"/>
    <property type="match status" value="1"/>
</dbReference>
<dbReference type="NCBIfam" id="TIGR01056">
    <property type="entry name" value="topB"/>
    <property type="match status" value="1"/>
</dbReference>
<accession>A0A2D0IT76</accession>
<dbReference type="PROSITE" id="PS52039">
    <property type="entry name" value="TOPO_IA_2"/>
    <property type="match status" value="1"/>
</dbReference>
<evidence type="ECO:0000256" key="1">
    <source>
        <dbReference type="ARBA" id="ARBA00000213"/>
    </source>
</evidence>
<sequence length="749" mass="84220">MRLFIAEKPNLAQVIAQALGNHEYKEGYIKCGDDVVSYCVGHLLKIAPPEEYNPAYKAWRRETLPMKLRPVKQVVNDRTADQFAVLARLISQADEIVHAGDPDEEGQLIVDEVLQYCCNTSPVKRLLINDLNPETARKALRNMRDNAEFTGLYKRAYARNVADYLYGIPVTRAYTIAGREKGHNEIISVGRVQTPILGMIVRRYAANQNHKESWYWQVQATITGTNMIIPAPLVVPEDAPVDDKGRIIQEGYAQEIVELCRGKNSTVTGAKVEDKTKAAPLPFALLDLQAKMSRLYDFSPEKTLKITQDLREKYKAITYNRSDCRYLSTEQFAEAPQTLNAISGTFPALSKFFEQTDCMKKGRAFNDSKITAHTAIIPTAKQIEVNSLTGDEQKVYRAIVEQYLAQFLPEKGFKSALAEFDIAGYQFRKRAIRNTVPGWSALLTDKDESEEQDNGGVFDELAKLNEGDVLECAGVDSQREKTTPPPLYTVASLLEDLRRVARYVEDPRIKQLLLDRDEGKDDQEQGGIGTPATRGAILTLLQERGFFFIDKKKVIPSPLGLSFIQALPPDMTALWHEQQKMIETGELDVDSFLDELEKFVAFQVENVDISGLKITVYPCECGGRYTRRKGEKGAFWGCNNYPECRNAVPDRNGQPDFTAQNFDAKCPKCGSKMKLNSKACNCSNENCKYVVWGTQFNKALTITQISDLLNKGKTRDIKGFKTKAGKKFDAVLQLEKDGSITPVFNNKRK</sequence>
<evidence type="ECO:0000256" key="13">
    <source>
        <dbReference type="ARBA" id="ARBA00032235"/>
    </source>
</evidence>
<dbReference type="InterPro" id="IPR013826">
    <property type="entry name" value="Topo_IA_cen_sub3"/>
</dbReference>
<dbReference type="Gene3D" id="1.10.460.10">
    <property type="entry name" value="Topoisomerase I, domain 2"/>
    <property type="match status" value="1"/>
</dbReference>
<name>A0A2D0IT76_XENBU</name>
<dbReference type="CDD" id="cd03362">
    <property type="entry name" value="TOPRIM_TopoIA_TopoIII"/>
    <property type="match status" value="1"/>
</dbReference>
<dbReference type="Pfam" id="PF01751">
    <property type="entry name" value="Toprim"/>
    <property type="match status" value="1"/>
</dbReference>
<dbReference type="GO" id="GO:0006265">
    <property type="term" value="P:DNA topological change"/>
    <property type="evidence" value="ECO:0007669"/>
    <property type="project" value="InterPro"/>
</dbReference>
<evidence type="ECO:0000256" key="5">
    <source>
        <dbReference type="ARBA" id="ARBA00022737"/>
    </source>
</evidence>
<organism evidence="17 18">
    <name type="scientific">Xenorhabdus budapestensis</name>
    <dbReference type="NCBI Taxonomy" id="290110"/>
    <lineage>
        <taxon>Bacteria</taxon>
        <taxon>Pseudomonadati</taxon>
        <taxon>Pseudomonadota</taxon>
        <taxon>Gammaproteobacteria</taxon>
        <taxon>Enterobacterales</taxon>
        <taxon>Morganellaceae</taxon>
        <taxon>Xenorhabdus</taxon>
    </lineage>
</organism>
<comment type="catalytic activity">
    <reaction evidence="1">
        <text>ATP-independent breakage of single-stranded DNA, followed by passage and rejoining.</text>
        <dbReference type="EC" id="5.6.2.1"/>
    </reaction>
</comment>
<dbReference type="InterPro" id="IPR025589">
    <property type="entry name" value="Toprim_C_rpt"/>
</dbReference>
<protein>
    <recommendedName>
        <fullName evidence="3">DNA topoisomerase</fullName>
        <ecNumber evidence="3">5.6.2.1</ecNumber>
    </recommendedName>
    <alternativeName>
        <fullName evidence="14">Omega-protein</fullName>
    </alternativeName>
    <alternativeName>
        <fullName evidence="13">Relaxing enzyme</fullName>
    </alternativeName>
    <alternativeName>
        <fullName evidence="11">Swivelase</fullName>
    </alternativeName>
    <alternativeName>
        <fullName evidence="12">Untwisting enzyme</fullName>
    </alternativeName>
</protein>
<dbReference type="OrthoDB" id="9803554at2"/>
<dbReference type="Gene3D" id="3.40.50.140">
    <property type="match status" value="1"/>
</dbReference>
<evidence type="ECO:0000259" key="15">
    <source>
        <dbReference type="PROSITE" id="PS50880"/>
    </source>
</evidence>
<evidence type="ECO:0000256" key="3">
    <source>
        <dbReference type="ARBA" id="ARBA00012891"/>
    </source>
</evidence>
<dbReference type="GO" id="GO:0003917">
    <property type="term" value="F:DNA topoisomerase type I (single strand cut, ATP-independent) activity"/>
    <property type="evidence" value="ECO:0007669"/>
    <property type="project" value="UniProtKB-EC"/>
</dbReference>
<dbReference type="InterPro" id="IPR005738">
    <property type="entry name" value="TopoIII"/>
</dbReference>
<evidence type="ECO:0000256" key="9">
    <source>
        <dbReference type="ARBA" id="ARBA00023125"/>
    </source>
</evidence>
<keyword evidence="4" id="KW-0479">Metal-binding</keyword>
<dbReference type="PRINTS" id="PR00417">
    <property type="entry name" value="PRTPISMRASEI"/>
</dbReference>
<dbReference type="PROSITE" id="PS50880">
    <property type="entry name" value="TOPRIM"/>
    <property type="match status" value="1"/>
</dbReference>
<dbReference type="RefSeq" id="WP_099136907.1">
    <property type="nucleotide sequence ID" value="NZ_CAWNNJ010000088.1"/>
</dbReference>
<feature type="domain" description="Toprim" evidence="15">
    <location>
        <begin position="1"/>
        <end position="133"/>
    </location>
</feature>
<keyword evidence="6" id="KW-0863">Zinc-finger</keyword>
<dbReference type="Gene3D" id="2.70.20.10">
    <property type="entry name" value="Topoisomerase I, domain 3"/>
    <property type="match status" value="1"/>
</dbReference>
<evidence type="ECO:0000256" key="11">
    <source>
        <dbReference type="ARBA" id="ARBA00030003"/>
    </source>
</evidence>
<dbReference type="AlphaFoldDB" id="A0A2D0IT76"/>
<keyword evidence="5" id="KW-0677">Repeat</keyword>
<dbReference type="Pfam" id="PF01131">
    <property type="entry name" value="Topoisom_bac"/>
    <property type="match status" value="1"/>
</dbReference>
<dbReference type="NCBIfam" id="NF005829">
    <property type="entry name" value="PRK07726.1"/>
    <property type="match status" value="1"/>
</dbReference>
<evidence type="ECO:0000256" key="2">
    <source>
        <dbReference type="ARBA" id="ARBA00009446"/>
    </source>
</evidence>